<accession>A0ABP1QRV5</accession>
<keyword evidence="4" id="KW-1185">Reference proteome</keyword>
<protein>
    <submittedName>
        <fullName evidence="3">Uncharacterized protein</fullName>
    </submittedName>
</protein>
<evidence type="ECO:0000256" key="1">
    <source>
        <dbReference type="SAM" id="MobiDB-lite"/>
    </source>
</evidence>
<feature type="region of interest" description="Disordered" evidence="1">
    <location>
        <begin position="167"/>
        <end position="201"/>
    </location>
</feature>
<name>A0ABP1QRV5_9HEXA</name>
<gene>
    <name evidence="3" type="ORF">ODALV1_LOCUS14407</name>
</gene>
<proteinExistence type="predicted"/>
<reference evidence="3 4" key="1">
    <citation type="submission" date="2024-08" db="EMBL/GenBank/DDBJ databases">
        <authorList>
            <person name="Cucini C."/>
            <person name="Frati F."/>
        </authorList>
    </citation>
    <scope>NUCLEOTIDE SEQUENCE [LARGE SCALE GENOMIC DNA]</scope>
</reference>
<sequence length="201" mass="22299">MILNKSRVAFSVFLIETCCTIVVSKKWSGVLPPGFQMVDGEAVDVTNKLIQMTTSQGTAYYSFDDPEGKPLYIREASESGWHYVAFDDPYNQDPGGGHLIVLQRMTGVSVGGSGKIVYEAFLMALEDSISAEVDKYDPQEADYYEDEDRENAKEDFDYIKDEARANGMRAPKVGTGRRAKRSQSGNGETKFGLMCGLKPFE</sequence>
<evidence type="ECO:0000256" key="2">
    <source>
        <dbReference type="SAM" id="SignalP"/>
    </source>
</evidence>
<comment type="caution">
    <text evidence="3">The sequence shown here is derived from an EMBL/GenBank/DDBJ whole genome shotgun (WGS) entry which is preliminary data.</text>
</comment>
<evidence type="ECO:0000313" key="4">
    <source>
        <dbReference type="Proteomes" id="UP001642540"/>
    </source>
</evidence>
<dbReference type="EMBL" id="CAXLJM020000046">
    <property type="protein sequence ID" value="CAL8110698.1"/>
    <property type="molecule type" value="Genomic_DNA"/>
</dbReference>
<dbReference type="Proteomes" id="UP001642540">
    <property type="component" value="Unassembled WGS sequence"/>
</dbReference>
<keyword evidence="2" id="KW-0732">Signal</keyword>
<organism evidence="3 4">
    <name type="scientific">Orchesella dallaii</name>
    <dbReference type="NCBI Taxonomy" id="48710"/>
    <lineage>
        <taxon>Eukaryota</taxon>
        <taxon>Metazoa</taxon>
        <taxon>Ecdysozoa</taxon>
        <taxon>Arthropoda</taxon>
        <taxon>Hexapoda</taxon>
        <taxon>Collembola</taxon>
        <taxon>Entomobryomorpha</taxon>
        <taxon>Entomobryoidea</taxon>
        <taxon>Orchesellidae</taxon>
        <taxon>Orchesellinae</taxon>
        <taxon>Orchesella</taxon>
    </lineage>
</organism>
<feature type="chain" id="PRO_5047441440" evidence="2">
    <location>
        <begin position="25"/>
        <end position="201"/>
    </location>
</feature>
<evidence type="ECO:0000313" key="3">
    <source>
        <dbReference type="EMBL" id="CAL8110698.1"/>
    </source>
</evidence>
<feature type="signal peptide" evidence="2">
    <location>
        <begin position="1"/>
        <end position="24"/>
    </location>
</feature>